<dbReference type="SUPFAM" id="SSF47240">
    <property type="entry name" value="Ferritin-like"/>
    <property type="match status" value="1"/>
</dbReference>
<organism evidence="1 2">
    <name type="scientific">Mucilaginibacter sabulilitoris</name>
    <dbReference type="NCBI Taxonomy" id="1173583"/>
    <lineage>
        <taxon>Bacteria</taxon>
        <taxon>Pseudomonadati</taxon>
        <taxon>Bacteroidota</taxon>
        <taxon>Sphingobacteriia</taxon>
        <taxon>Sphingobacteriales</taxon>
        <taxon>Sphingobacteriaceae</taxon>
        <taxon>Mucilaginibacter</taxon>
    </lineage>
</organism>
<proteinExistence type="predicted"/>
<dbReference type="Pfam" id="PF05974">
    <property type="entry name" value="DUF892"/>
    <property type="match status" value="1"/>
</dbReference>
<sequence>MSNTPSQPLDHQSLKQVFLHNLNRVYFGKCYLNSKLGNLIQFASFKALQYAIQEFWDDIKKQITRMEEIYKLIHETPSDKNCNPIKSIVRDEFCLDEDQLHVLKDMDLIMYLQLLEHINITSCRMLIMVARQLNYTDELQLLTECFDESIDNDELFMLLSKEYLTED</sequence>
<dbReference type="InterPro" id="IPR047114">
    <property type="entry name" value="YciF"/>
</dbReference>
<keyword evidence="2" id="KW-1185">Reference proteome</keyword>
<gene>
    <name evidence="1" type="ORF">SNE25_26880</name>
</gene>
<protein>
    <submittedName>
        <fullName evidence="1">DUF892 family protein</fullName>
    </submittedName>
</protein>
<dbReference type="InterPro" id="IPR009078">
    <property type="entry name" value="Ferritin-like_SF"/>
</dbReference>
<dbReference type="PANTHER" id="PTHR30565:SF9">
    <property type="entry name" value="PROTEIN YCIF"/>
    <property type="match status" value="1"/>
</dbReference>
<dbReference type="InterPro" id="IPR010287">
    <property type="entry name" value="DUF892_YciF-like"/>
</dbReference>
<name>A0ABZ0TIT5_9SPHI</name>
<dbReference type="EMBL" id="CP139558">
    <property type="protein sequence ID" value="WPU92953.1"/>
    <property type="molecule type" value="Genomic_DNA"/>
</dbReference>
<dbReference type="PANTHER" id="PTHR30565">
    <property type="entry name" value="PROTEIN YCIF"/>
    <property type="match status" value="1"/>
</dbReference>
<dbReference type="RefSeq" id="WP_321562111.1">
    <property type="nucleotide sequence ID" value="NZ_CP139558.1"/>
</dbReference>
<accession>A0ABZ0TIT5</accession>
<dbReference type="InterPro" id="IPR012347">
    <property type="entry name" value="Ferritin-like"/>
</dbReference>
<evidence type="ECO:0000313" key="2">
    <source>
        <dbReference type="Proteomes" id="UP001324380"/>
    </source>
</evidence>
<reference evidence="1 2" key="1">
    <citation type="submission" date="2023-11" db="EMBL/GenBank/DDBJ databases">
        <title>Analysis of the Genomes of Mucilaginibacter gossypii cycad 4 and M. sabulilitoris SNA2: microbes with the potential for plant growth promotion.</title>
        <authorList>
            <person name="Hirsch A.M."/>
            <person name="Humm E."/>
            <person name="Rubbi M."/>
            <person name="Del Vecchio G."/>
            <person name="Ha S.M."/>
            <person name="Pellegrini M."/>
            <person name="Gunsalus R.P."/>
        </authorList>
    </citation>
    <scope>NUCLEOTIDE SEQUENCE [LARGE SCALE GENOMIC DNA]</scope>
    <source>
        <strain evidence="1 2">SNA2</strain>
    </source>
</reference>
<dbReference type="Gene3D" id="1.20.1260.10">
    <property type="match status" value="1"/>
</dbReference>
<dbReference type="Proteomes" id="UP001324380">
    <property type="component" value="Chromosome"/>
</dbReference>
<evidence type="ECO:0000313" key="1">
    <source>
        <dbReference type="EMBL" id="WPU92953.1"/>
    </source>
</evidence>